<dbReference type="EMBL" id="JAENGY010000986">
    <property type="protein sequence ID" value="KAG6953931.1"/>
    <property type="molecule type" value="Genomic_DNA"/>
</dbReference>
<evidence type="ECO:0000313" key="7">
    <source>
        <dbReference type="EMBL" id="KAG6953931.1"/>
    </source>
</evidence>
<dbReference type="AlphaFoldDB" id="A0A8J5IB06"/>
<name>A0A8J5IB06_9STRA</name>
<dbReference type="Proteomes" id="UP000709295">
    <property type="component" value="Unassembled WGS sequence"/>
</dbReference>
<dbReference type="Pfam" id="PF05699">
    <property type="entry name" value="Dimer_Tnp_hAT"/>
    <property type="match status" value="1"/>
</dbReference>
<keyword evidence="3" id="KW-0863">Zinc-finger</keyword>
<evidence type="ECO:0000256" key="4">
    <source>
        <dbReference type="ARBA" id="ARBA00022833"/>
    </source>
</evidence>
<protein>
    <recommendedName>
        <fullName evidence="6">HAT C-terminal dimerisation domain-containing protein</fullName>
    </recommendedName>
</protein>
<proteinExistence type="predicted"/>
<dbReference type="GO" id="GO:0005634">
    <property type="term" value="C:nucleus"/>
    <property type="evidence" value="ECO:0007669"/>
    <property type="project" value="UniProtKB-SubCell"/>
</dbReference>
<keyword evidence="8" id="KW-1185">Reference proteome</keyword>
<keyword evidence="4" id="KW-0862">Zinc</keyword>
<gene>
    <name evidence="7" type="ORF">JG688_00012580</name>
</gene>
<evidence type="ECO:0000256" key="1">
    <source>
        <dbReference type="ARBA" id="ARBA00004123"/>
    </source>
</evidence>
<dbReference type="GO" id="GO:0046983">
    <property type="term" value="F:protein dimerization activity"/>
    <property type="evidence" value="ECO:0007669"/>
    <property type="project" value="InterPro"/>
</dbReference>
<sequence>MMNECREVLLELFNNRFTKLEKSELTWISFLDPRVARRMPNLSPADIPRACDNVVRAAVELADEERNTPFRSSDTGHQYTPVSVVNIAESFNLSDCMFGPDDVEIQPSSLDQACNEELKLYLADVEKSVVTKTDPFEWWRVHKNVYPNLRRLARKWLGTEATSVPSERAFSTSGYVVTVKRSSLTPAMVRDLVFVSENWRRHHEQNTF</sequence>
<dbReference type="GO" id="GO:0008270">
    <property type="term" value="F:zinc ion binding"/>
    <property type="evidence" value="ECO:0007669"/>
    <property type="project" value="UniProtKB-KW"/>
</dbReference>
<evidence type="ECO:0000256" key="3">
    <source>
        <dbReference type="ARBA" id="ARBA00022771"/>
    </source>
</evidence>
<dbReference type="InterPro" id="IPR052035">
    <property type="entry name" value="ZnF_BED_domain_contain"/>
</dbReference>
<dbReference type="PANTHER" id="PTHR46481:SF10">
    <property type="entry name" value="ZINC FINGER BED DOMAIN-CONTAINING PROTEIN 39"/>
    <property type="match status" value="1"/>
</dbReference>
<evidence type="ECO:0000256" key="5">
    <source>
        <dbReference type="ARBA" id="ARBA00023242"/>
    </source>
</evidence>
<dbReference type="PANTHER" id="PTHR46481">
    <property type="entry name" value="ZINC FINGER BED DOMAIN-CONTAINING PROTEIN 4"/>
    <property type="match status" value="1"/>
</dbReference>
<evidence type="ECO:0000313" key="8">
    <source>
        <dbReference type="Proteomes" id="UP000709295"/>
    </source>
</evidence>
<organism evidence="7 8">
    <name type="scientific">Phytophthora aleatoria</name>
    <dbReference type="NCBI Taxonomy" id="2496075"/>
    <lineage>
        <taxon>Eukaryota</taxon>
        <taxon>Sar</taxon>
        <taxon>Stramenopiles</taxon>
        <taxon>Oomycota</taxon>
        <taxon>Peronosporomycetes</taxon>
        <taxon>Peronosporales</taxon>
        <taxon>Peronosporaceae</taxon>
        <taxon>Phytophthora</taxon>
    </lineage>
</organism>
<dbReference type="InterPro" id="IPR008906">
    <property type="entry name" value="HATC_C_dom"/>
</dbReference>
<evidence type="ECO:0000256" key="2">
    <source>
        <dbReference type="ARBA" id="ARBA00022723"/>
    </source>
</evidence>
<comment type="subcellular location">
    <subcellularLocation>
        <location evidence="1">Nucleus</location>
    </subcellularLocation>
</comment>
<reference evidence="7" key="1">
    <citation type="submission" date="2021-01" db="EMBL/GenBank/DDBJ databases">
        <title>Phytophthora aleatoria, a newly-described species from Pinus radiata is distinct from Phytophthora cactorum isolates based on comparative genomics.</title>
        <authorList>
            <person name="Mcdougal R."/>
            <person name="Panda P."/>
            <person name="Williams N."/>
            <person name="Studholme D.J."/>
        </authorList>
    </citation>
    <scope>NUCLEOTIDE SEQUENCE</scope>
    <source>
        <strain evidence="7">NZFS 4037</strain>
    </source>
</reference>
<feature type="domain" description="HAT C-terminal dimerisation" evidence="6">
    <location>
        <begin position="121"/>
        <end position="198"/>
    </location>
</feature>
<evidence type="ECO:0000259" key="6">
    <source>
        <dbReference type="Pfam" id="PF05699"/>
    </source>
</evidence>
<comment type="caution">
    <text evidence="7">The sequence shown here is derived from an EMBL/GenBank/DDBJ whole genome shotgun (WGS) entry which is preliminary data.</text>
</comment>
<accession>A0A8J5IB06</accession>
<keyword evidence="5" id="KW-0539">Nucleus</keyword>
<keyword evidence="2" id="KW-0479">Metal-binding</keyword>